<keyword evidence="4" id="KW-1185">Reference proteome</keyword>
<dbReference type="AlphaFoldDB" id="A0A9J6P1V8"/>
<dbReference type="SUPFAM" id="SSF50249">
    <property type="entry name" value="Nucleic acid-binding proteins"/>
    <property type="match status" value="1"/>
</dbReference>
<proteinExistence type="predicted"/>
<dbReference type="GO" id="GO:0003697">
    <property type="term" value="F:single-stranded DNA binding"/>
    <property type="evidence" value="ECO:0007669"/>
    <property type="project" value="InterPro"/>
</dbReference>
<evidence type="ECO:0000256" key="2">
    <source>
        <dbReference type="PROSITE-ProRule" id="PRU00252"/>
    </source>
</evidence>
<gene>
    <name evidence="3" type="ORF">KDK92_12395</name>
</gene>
<dbReference type="InterPro" id="IPR000424">
    <property type="entry name" value="Primosome_PriB/ssb"/>
</dbReference>
<sequence length="230" mass="26444">MARENYVHLVGRIIEIEAINDISDIITLEVVRRNGKRDFPRVVIYESFKKCKDCSVNDFVFIKGIMASRGKRQIIECDICGETRVIEGFETVVNAIDLVKLSENLDFQDLKEISNQVFILGVVCRKVKYRKLASGVSNAQYQLAINRKLHVYEENDKKSDYVFITSLSNQADEDFKRLDVGSQCFINGGIQNRKIVREIRCDNCSSIIKLSEQATEICTYNVEYLNNCKF</sequence>
<dbReference type="Proteomes" id="UP001056429">
    <property type="component" value="Unassembled WGS sequence"/>
</dbReference>
<dbReference type="RefSeq" id="WP_250859557.1">
    <property type="nucleotide sequence ID" value="NZ_JAGSOJ010000002.1"/>
</dbReference>
<dbReference type="PROSITE" id="PS50935">
    <property type="entry name" value="SSB"/>
    <property type="match status" value="1"/>
</dbReference>
<reference evidence="3" key="1">
    <citation type="journal article" date="2021" name="mSystems">
        <title>Bacteria and Archaea Synergistically Convert Glycine Betaine to Biogenic Methane in the Formosa Cold Seep of the South China Sea.</title>
        <authorList>
            <person name="Li L."/>
            <person name="Zhang W."/>
            <person name="Zhang S."/>
            <person name="Song L."/>
            <person name="Sun Q."/>
            <person name="Zhang H."/>
            <person name="Xiang H."/>
            <person name="Dong X."/>
        </authorList>
    </citation>
    <scope>NUCLEOTIDE SEQUENCE</scope>
    <source>
        <strain evidence="3">ZWT</strain>
    </source>
</reference>
<protein>
    <submittedName>
        <fullName evidence="3">Single-stranded DNA-binding protein</fullName>
    </submittedName>
</protein>
<evidence type="ECO:0000313" key="3">
    <source>
        <dbReference type="EMBL" id="MCM1990523.1"/>
    </source>
</evidence>
<evidence type="ECO:0000256" key="1">
    <source>
        <dbReference type="ARBA" id="ARBA00023125"/>
    </source>
</evidence>
<dbReference type="InterPro" id="IPR012340">
    <property type="entry name" value="NA-bd_OB-fold"/>
</dbReference>
<accession>A0A9J6P1V8</accession>
<dbReference type="EMBL" id="JAGSOJ010000002">
    <property type="protein sequence ID" value="MCM1990523.1"/>
    <property type="molecule type" value="Genomic_DNA"/>
</dbReference>
<dbReference type="Gene3D" id="2.40.50.140">
    <property type="entry name" value="Nucleic acid-binding proteins"/>
    <property type="match status" value="1"/>
</dbReference>
<name>A0A9J6P1V8_9CLOT</name>
<comment type="caution">
    <text evidence="3">The sequence shown here is derived from an EMBL/GenBank/DDBJ whole genome shotgun (WGS) entry which is preliminary data.</text>
</comment>
<evidence type="ECO:0000313" key="4">
    <source>
        <dbReference type="Proteomes" id="UP001056429"/>
    </source>
</evidence>
<reference evidence="3" key="2">
    <citation type="submission" date="2021-04" db="EMBL/GenBank/DDBJ databases">
        <authorList>
            <person name="Dong X."/>
        </authorList>
    </citation>
    <scope>NUCLEOTIDE SEQUENCE</scope>
    <source>
        <strain evidence="3">ZWT</strain>
    </source>
</reference>
<dbReference type="Pfam" id="PF00436">
    <property type="entry name" value="SSB"/>
    <property type="match status" value="1"/>
</dbReference>
<keyword evidence="1 2" id="KW-0238">DNA-binding</keyword>
<organism evidence="3 4">
    <name type="scientific">Oceanirhabdus seepicola</name>
    <dbReference type="NCBI Taxonomy" id="2828781"/>
    <lineage>
        <taxon>Bacteria</taxon>
        <taxon>Bacillati</taxon>
        <taxon>Bacillota</taxon>
        <taxon>Clostridia</taxon>
        <taxon>Eubacteriales</taxon>
        <taxon>Clostridiaceae</taxon>
        <taxon>Oceanirhabdus</taxon>
    </lineage>
</organism>